<keyword evidence="1" id="KW-0805">Transcription regulation</keyword>
<reference evidence="5" key="1">
    <citation type="submission" date="2020-05" db="EMBL/GenBank/DDBJ databases">
        <authorList>
            <person name="Chiriac C."/>
            <person name="Salcher M."/>
            <person name="Ghai R."/>
            <person name="Kavagutti S V."/>
        </authorList>
    </citation>
    <scope>NUCLEOTIDE SEQUENCE</scope>
</reference>
<accession>A0A6J5ZY02</accession>
<dbReference type="InterPro" id="IPR036388">
    <property type="entry name" value="WH-like_DNA-bd_sf"/>
</dbReference>
<name>A0A6J5ZY02_9ZZZZ</name>
<dbReference type="GO" id="GO:0003677">
    <property type="term" value="F:DNA binding"/>
    <property type="evidence" value="ECO:0007669"/>
    <property type="project" value="UniProtKB-KW"/>
</dbReference>
<protein>
    <submittedName>
        <fullName evidence="5">Unannotated protein</fullName>
    </submittedName>
</protein>
<dbReference type="Pfam" id="PF00392">
    <property type="entry name" value="GntR"/>
    <property type="match status" value="1"/>
</dbReference>
<evidence type="ECO:0000259" key="4">
    <source>
        <dbReference type="PROSITE" id="PS50949"/>
    </source>
</evidence>
<dbReference type="Gene3D" id="1.10.10.10">
    <property type="entry name" value="Winged helix-like DNA-binding domain superfamily/Winged helix DNA-binding domain"/>
    <property type="match status" value="1"/>
</dbReference>
<dbReference type="SUPFAM" id="SSF64288">
    <property type="entry name" value="Chorismate lyase-like"/>
    <property type="match status" value="1"/>
</dbReference>
<sequence>MTLVPPKARPEKVSVVDSAEISLRSWLGPGNHRPGDRLPPEQEIAAMLGISRGTLRLALERLSANGEIVRRQGSGTYVGRVAVPSAFSEGLEVLESYASLARRQGHTVKARDVSIAQQRAPGYVAEALNLRKNSDALCVERTVLVDNDPAAHMRDWIHPSVPLPSLEKLHSAIERGQMMLDILIGAGVPVAFARTGIRPRLLEPGEEVGDALGVTRTTGALEITETIHINDGDAVQYSVDVFPPGANDLHVLRGLGDRELLPVNARAPS</sequence>
<evidence type="ECO:0000313" key="5">
    <source>
        <dbReference type="EMBL" id="CAB4347514.1"/>
    </source>
</evidence>
<dbReference type="GO" id="GO:0003700">
    <property type="term" value="F:DNA-binding transcription factor activity"/>
    <property type="evidence" value="ECO:0007669"/>
    <property type="project" value="InterPro"/>
</dbReference>
<gene>
    <name evidence="5" type="ORF">UFOPK3547_01710</name>
</gene>
<dbReference type="SMART" id="SM00866">
    <property type="entry name" value="UTRA"/>
    <property type="match status" value="1"/>
</dbReference>
<proteinExistence type="predicted"/>
<dbReference type="InterPro" id="IPR000524">
    <property type="entry name" value="Tscrpt_reg_HTH_GntR"/>
</dbReference>
<dbReference type="InterPro" id="IPR028978">
    <property type="entry name" value="Chorismate_lyase_/UTRA_dom_sf"/>
</dbReference>
<dbReference type="CDD" id="cd07377">
    <property type="entry name" value="WHTH_GntR"/>
    <property type="match status" value="1"/>
</dbReference>
<keyword evidence="2" id="KW-0238">DNA-binding</keyword>
<evidence type="ECO:0000256" key="2">
    <source>
        <dbReference type="ARBA" id="ARBA00023125"/>
    </source>
</evidence>
<dbReference type="InterPro" id="IPR036390">
    <property type="entry name" value="WH_DNA-bd_sf"/>
</dbReference>
<keyword evidence="3" id="KW-0804">Transcription</keyword>
<organism evidence="5">
    <name type="scientific">freshwater metagenome</name>
    <dbReference type="NCBI Taxonomy" id="449393"/>
    <lineage>
        <taxon>unclassified sequences</taxon>
        <taxon>metagenomes</taxon>
        <taxon>ecological metagenomes</taxon>
    </lineage>
</organism>
<evidence type="ECO:0000256" key="3">
    <source>
        <dbReference type="ARBA" id="ARBA00023163"/>
    </source>
</evidence>
<feature type="domain" description="HTH gntR-type" evidence="4">
    <location>
        <begin position="13"/>
        <end position="81"/>
    </location>
</feature>
<dbReference type="PRINTS" id="PR00035">
    <property type="entry name" value="HTHGNTR"/>
</dbReference>
<dbReference type="SUPFAM" id="SSF46785">
    <property type="entry name" value="Winged helix' DNA-binding domain"/>
    <property type="match status" value="1"/>
</dbReference>
<dbReference type="SMART" id="SM00345">
    <property type="entry name" value="HTH_GNTR"/>
    <property type="match status" value="1"/>
</dbReference>
<dbReference type="PANTHER" id="PTHR44846">
    <property type="entry name" value="MANNOSYL-D-GLYCERATE TRANSPORT/METABOLISM SYSTEM REPRESSOR MNGR-RELATED"/>
    <property type="match status" value="1"/>
</dbReference>
<dbReference type="EMBL" id="CAESAN010000213">
    <property type="protein sequence ID" value="CAB4347514.1"/>
    <property type="molecule type" value="Genomic_DNA"/>
</dbReference>
<dbReference type="InterPro" id="IPR050679">
    <property type="entry name" value="Bact_HTH_transcr_reg"/>
</dbReference>
<dbReference type="PROSITE" id="PS50949">
    <property type="entry name" value="HTH_GNTR"/>
    <property type="match status" value="1"/>
</dbReference>
<evidence type="ECO:0000256" key="1">
    <source>
        <dbReference type="ARBA" id="ARBA00023015"/>
    </source>
</evidence>
<dbReference type="InterPro" id="IPR011663">
    <property type="entry name" value="UTRA"/>
</dbReference>
<dbReference type="PANTHER" id="PTHR44846:SF17">
    <property type="entry name" value="GNTR-FAMILY TRANSCRIPTIONAL REGULATOR"/>
    <property type="match status" value="1"/>
</dbReference>
<dbReference type="Gene3D" id="3.40.1410.10">
    <property type="entry name" value="Chorismate lyase-like"/>
    <property type="match status" value="1"/>
</dbReference>
<dbReference type="AlphaFoldDB" id="A0A6J5ZY02"/>
<dbReference type="GO" id="GO:0045892">
    <property type="term" value="P:negative regulation of DNA-templated transcription"/>
    <property type="evidence" value="ECO:0007669"/>
    <property type="project" value="TreeGrafter"/>
</dbReference>
<dbReference type="Pfam" id="PF07702">
    <property type="entry name" value="UTRA"/>
    <property type="match status" value="1"/>
</dbReference>